<comment type="caution">
    <text evidence="4">The sequence shown here is derived from an EMBL/GenBank/DDBJ whole genome shotgun (WGS) entry which is preliminary data.</text>
</comment>
<dbReference type="InterPro" id="IPR039191">
    <property type="entry name" value="Nopp140-like"/>
</dbReference>
<dbReference type="Pfam" id="PF24951">
    <property type="entry name" value="LisH_PAC1"/>
    <property type="match status" value="1"/>
</dbReference>
<dbReference type="InterPro" id="IPR006594">
    <property type="entry name" value="LisH"/>
</dbReference>
<evidence type="ECO:0000313" key="5">
    <source>
        <dbReference type="Proteomes" id="UP001341840"/>
    </source>
</evidence>
<evidence type="ECO:0000259" key="2">
    <source>
        <dbReference type="Pfam" id="PF05022"/>
    </source>
</evidence>
<feature type="region of interest" description="Disordered" evidence="1">
    <location>
        <begin position="361"/>
        <end position="396"/>
    </location>
</feature>
<evidence type="ECO:0008006" key="6">
    <source>
        <dbReference type="Google" id="ProtNLM"/>
    </source>
</evidence>
<accession>A0ABU6YCF1</accession>
<dbReference type="InterPro" id="IPR007718">
    <property type="entry name" value="Srp40_C"/>
</dbReference>
<feature type="compositionally biased region" description="Basic and acidic residues" evidence="1">
    <location>
        <begin position="237"/>
        <end position="269"/>
    </location>
</feature>
<evidence type="ECO:0000313" key="4">
    <source>
        <dbReference type="EMBL" id="MED6207561.1"/>
    </source>
</evidence>
<feature type="compositionally biased region" description="Basic and acidic residues" evidence="1">
    <location>
        <begin position="305"/>
        <end position="314"/>
    </location>
</feature>
<dbReference type="Proteomes" id="UP001341840">
    <property type="component" value="Unassembled WGS sequence"/>
</dbReference>
<name>A0ABU6YCF1_9FABA</name>
<evidence type="ECO:0000259" key="3">
    <source>
        <dbReference type="Pfam" id="PF24951"/>
    </source>
</evidence>
<dbReference type="Pfam" id="PF05022">
    <property type="entry name" value="SRP40_C"/>
    <property type="match status" value="1"/>
</dbReference>
<proteinExistence type="predicted"/>
<feature type="compositionally biased region" description="Polar residues" evidence="1">
    <location>
        <begin position="137"/>
        <end position="147"/>
    </location>
</feature>
<feature type="compositionally biased region" description="Basic and acidic residues" evidence="1">
    <location>
        <begin position="148"/>
        <end position="172"/>
    </location>
</feature>
<dbReference type="SMART" id="SM00667">
    <property type="entry name" value="LisH"/>
    <property type="match status" value="1"/>
</dbReference>
<gene>
    <name evidence="4" type="ORF">PIB30_036890</name>
</gene>
<protein>
    <recommendedName>
        <fullName evidence="6">LisH domain-containing protein</fullName>
    </recommendedName>
</protein>
<reference evidence="4 5" key="1">
    <citation type="journal article" date="2023" name="Plants (Basel)">
        <title>Bridging the Gap: Combining Genomics and Transcriptomics Approaches to Understand Stylosanthes scabra, an Orphan Legume from the Brazilian Caatinga.</title>
        <authorList>
            <person name="Ferreira-Neto J.R.C."/>
            <person name="da Silva M.D."/>
            <person name="Binneck E."/>
            <person name="de Melo N.F."/>
            <person name="da Silva R.H."/>
            <person name="de Melo A.L.T.M."/>
            <person name="Pandolfi V."/>
            <person name="Bustamante F.O."/>
            <person name="Brasileiro-Vidal A.C."/>
            <person name="Benko-Iseppon A.M."/>
        </authorList>
    </citation>
    <scope>NUCLEOTIDE SEQUENCE [LARGE SCALE GENOMIC DNA]</scope>
    <source>
        <tissue evidence="4">Leaves</tissue>
    </source>
</reference>
<feature type="compositionally biased region" description="Polar residues" evidence="1">
    <location>
        <begin position="270"/>
        <end position="288"/>
    </location>
</feature>
<sequence>MPATPSANKKDASTLLAFTPRQVLLSTNQTMKQSSSNFKLLLHQSIARYLERSSFSKTLKKFRKEAQIQKDNIEDSSIDIEEMCLKYLEIRDKDAKSNIQDQKDLVNGTQSENKEGKSKDKKKKKNKLDSESLASLEDNQVELQTKVTEQKGKDDISAADKIVDVAEAEKKSKDKKKKKNKENSKGDATEETGGCNGTVSKKDNTKESNKEVTNDEEKKDTKKRKRLTSEENGQQVVDKKAAEEPKRRKVENLDESKEGEKLKKTRVDNGSDSNSSKENVENGQTDGQLESDGGKSSAQRSQKKQQMESAEKSAKKAFQRVQVEKVQFADERLQDNSYWAKSGAESGYGAKAEEILGQVRGRDFRHEKTKKKRGSYRGGQIDLESHSVKFNYSDEE</sequence>
<feature type="region of interest" description="Disordered" evidence="1">
    <location>
        <begin position="99"/>
        <end position="317"/>
    </location>
</feature>
<feature type="domain" description="Srp40 C-terminal" evidence="2">
    <location>
        <begin position="318"/>
        <end position="390"/>
    </location>
</feature>
<feature type="domain" description="PAC1-like LisH-like dimerisation" evidence="3">
    <location>
        <begin position="42"/>
        <end position="70"/>
    </location>
</feature>
<dbReference type="InterPro" id="IPR056795">
    <property type="entry name" value="PAC1-like_LisH-like_dom"/>
</dbReference>
<dbReference type="PANTHER" id="PTHR23216:SF1">
    <property type="entry name" value="NUCLEOLAR AND COILED-BODY PHOSPHOPROTEIN 1"/>
    <property type="match status" value="1"/>
</dbReference>
<dbReference type="EMBL" id="JASCZI010241838">
    <property type="protein sequence ID" value="MED6207561.1"/>
    <property type="molecule type" value="Genomic_DNA"/>
</dbReference>
<evidence type="ECO:0000256" key="1">
    <source>
        <dbReference type="SAM" id="MobiDB-lite"/>
    </source>
</evidence>
<keyword evidence="5" id="KW-1185">Reference proteome</keyword>
<organism evidence="4 5">
    <name type="scientific">Stylosanthes scabra</name>
    <dbReference type="NCBI Taxonomy" id="79078"/>
    <lineage>
        <taxon>Eukaryota</taxon>
        <taxon>Viridiplantae</taxon>
        <taxon>Streptophyta</taxon>
        <taxon>Embryophyta</taxon>
        <taxon>Tracheophyta</taxon>
        <taxon>Spermatophyta</taxon>
        <taxon>Magnoliopsida</taxon>
        <taxon>eudicotyledons</taxon>
        <taxon>Gunneridae</taxon>
        <taxon>Pentapetalae</taxon>
        <taxon>rosids</taxon>
        <taxon>fabids</taxon>
        <taxon>Fabales</taxon>
        <taxon>Fabaceae</taxon>
        <taxon>Papilionoideae</taxon>
        <taxon>50 kb inversion clade</taxon>
        <taxon>dalbergioids sensu lato</taxon>
        <taxon>Dalbergieae</taxon>
        <taxon>Pterocarpus clade</taxon>
        <taxon>Stylosanthes</taxon>
    </lineage>
</organism>
<dbReference type="PANTHER" id="PTHR23216">
    <property type="entry name" value="NUCLEOLAR AND COILED-BODY PHOSPHOPROTEIN 1"/>
    <property type="match status" value="1"/>
</dbReference>
<feature type="compositionally biased region" description="Basic and acidic residues" evidence="1">
    <location>
        <begin position="200"/>
        <end position="220"/>
    </location>
</feature>
<dbReference type="PROSITE" id="PS50896">
    <property type="entry name" value="LISH"/>
    <property type="match status" value="1"/>
</dbReference>